<reference evidence="5" key="1">
    <citation type="journal article" date="2014" name="Int. J. Syst. Evol. Microbiol.">
        <title>Complete genome sequence of Corynebacterium casei LMG S-19264T (=DSM 44701T), isolated from a smear-ripened cheese.</title>
        <authorList>
            <consortium name="US DOE Joint Genome Institute (JGI-PGF)"/>
            <person name="Walter F."/>
            <person name="Albersmeier A."/>
            <person name="Kalinowski J."/>
            <person name="Ruckert C."/>
        </authorList>
    </citation>
    <scope>NUCLEOTIDE SEQUENCE</scope>
    <source>
        <strain evidence="5">KCTC 12988</strain>
    </source>
</reference>
<dbReference type="Gene3D" id="1.25.40.10">
    <property type="entry name" value="Tetratricopeptide repeat domain"/>
    <property type="match status" value="2"/>
</dbReference>
<keyword evidence="6" id="KW-1185">Reference proteome</keyword>
<dbReference type="EMBL" id="BMXI01000012">
    <property type="protein sequence ID" value="GHC59745.1"/>
    <property type="molecule type" value="Genomic_DNA"/>
</dbReference>
<keyword evidence="2 3" id="KW-0802">TPR repeat</keyword>
<dbReference type="Pfam" id="PF07719">
    <property type="entry name" value="TPR_2"/>
    <property type="match status" value="1"/>
</dbReference>
<evidence type="ECO:0000313" key="6">
    <source>
        <dbReference type="Proteomes" id="UP000644507"/>
    </source>
</evidence>
<feature type="transmembrane region" description="Helical" evidence="4">
    <location>
        <begin position="240"/>
        <end position="260"/>
    </location>
</feature>
<evidence type="ECO:0008006" key="7">
    <source>
        <dbReference type="Google" id="ProtNLM"/>
    </source>
</evidence>
<dbReference type="PANTHER" id="PTHR22904:SF523">
    <property type="entry name" value="STRESS-INDUCED-PHOSPHOPROTEIN 1"/>
    <property type="match status" value="1"/>
</dbReference>
<gene>
    <name evidence="5" type="ORF">GCM10007100_28730</name>
</gene>
<dbReference type="SMART" id="SM00028">
    <property type="entry name" value="TPR"/>
    <property type="match status" value="4"/>
</dbReference>
<keyword evidence="4" id="KW-1133">Transmembrane helix</keyword>
<name>A0A918TRA9_9BACT</name>
<sequence>MSLERAVQLRDMHRPEEAEAMLLQHLAGSPEDVTGHVELALTRYQMEGRGKDALESIQRAIGLEPDIADFFAIQSLIYNKLGKDGDSLAAAERAIALDAEMAFGWAAKGAALGSMKKWSQAEEACREALRLDADYEFALNQLAIFLRMQGKVDGSSAEVAARLERDAEDPLAHANAGWASFQSGDLKQAEVHFQEALRLDPSMEYARMGLRETFKARSVLYRGYLKWIFFLQKYSDKQQLLIVLGIFLAYRLGRGLLASIDTRLAIALMVLYLFFAFGTYLASGIGGFLLLRDKAARLTLNRKEKQEGLFVGGGFFLGLALIGLSFFVFRPLVFPGAALVLACIPGGMFWDNDSKAGRWVFGGLMTLVYGCGLGLFLSILLTGSIGDTGRSFISTALLASFGSTWLAMIPGLRGQKGE</sequence>
<evidence type="ECO:0000256" key="3">
    <source>
        <dbReference type="PROSITE-ProRule" id="PRU00339"/>
    </source>
</evidence>
<feature type="transmembrane region" description="Helical" evidence="4">
    <location>
        <begin position="359"/>
        <end position="380"/>
    </location>
</feature>
<keyword evidence="1" id="KW-0677">Repeat</keyword>
<reference evidence="5" key="2">
    <citation type="submission" date="2020-09" db="EMBL/GenBank/DDBJ databases">
        <authorList>
            <person name="Sun Q."/>
            <person name="Kim S."/>
        </authorList>
    </citation>
    <scope>NUCLEOTIDE SEQUENCE</scope>
    <source>
        <strain evidence="5">KCTC 12988</strain>
    </source>
</reference>
<keyword evidence="4" id="KW-0812">Transmembrane</keyword>
<proteinExistence type="predicted"/>
<dbReference type="GO" id="GO:0051879">
    <property type="term" value="F:Hsp90 protein binding"/>
    <property type="evidence" value="ECO:0007669"/>
    <property type="project" value="TreeGrafter"/>
</dbReference>
<evidence type="ECO:0000256" key="4">
    <source>
        <dbReference type="SAM" id="Phobius"/>
    </source>
</evidence>
<evidence type="ECO:0000256" key="1">
    <source>
        <dbReference type="ARBA" id="ARBA00022737"/>
    </source>
</evidence>
<dbReference type="InterPro" id="IPR013105">
    <property type="entry name" value="TPR_2"/>
</dbReference>
<dbReference type="InterPro" id="IPR011990">
    <property type="entry name" value="TPR-like_helical_dom_sf"/>
</dbReference>
<dbReference type="PROSITE" id="PS50005">
    <property type="entry name" value="TPR"/>
    <property type="match status" value="1"/>
</dbReference>
<protein>
    <recommendedName>
        <fullName evidence="7">Tetratricopeptide repeat protein</fullName>
    </recommendedName>
</protein>
<feature type="transmembrane region" description="Helical" evidence="4">
    <location>
        <begin position="333"/>
        <end position="350"/>
    </location>
</feature>
<dbReference type="RefSeq" id="WP_189571195.1">
    <property type="nucleotide sequence ID" value="NZ_BMXI01000012.1"/>
</dbReference>
<comment type="caution">
    <text evidence="5">The sequence shown here is derived from an EMBL/GenBank/DDBJ whole genome shotgun (WGS) entry which is preliminary data.</text>
</comment>
<evidence type="ECO:0000313" key="5">
    <source>
        <dbReference type="EMBL" id="GHC59745.1"/>
    </source>
</evidence>
<organism evidence="5 6">
    <name type="scientific">Roseibacillus persicicus</name>
    <dbReference type="NCBI Taxonomy" id="454148"/>
    <lineage>
        <taxon>Bacteria</taxon>
        <taxon>Pseudomonadati</taxon>
        <taxon>Verrucomicrobiota</taxon>
        <taxon>Verrucomicrobiia</taxon>
        <taxon>Verrucomicrobiales</taxon>
        <taxon>Verrucomicrobiaceae</taxon>
        <taxon>Roseibacillus</taxon>
    </lineage>
</organism>
<dbReference type="InterPro" id="IPR019734">
    <property type="entry name" value="TPR_rpt"/>
</dbReference>
<accession>A0A918TRA9</accession>
<feature type="transmembrane region" description="Helical" evidence="4">
    <location>
        <begin position="392"/>
        <end position="412"/>
    </location>
</feature>
<feature type="transmembrane region" description="Helical" evidence="4">
    <location>
        <begin position="309"/>
        <end position="327"/>
    </location>
</feature>
<dbReference type="SUPFAM" id="SSF48452">
    <property type="entry name" value="TPR-like"/>
    <property type="match status" value="1"/>
</dbReference>
<feature type="transmembrane region" description="Helical" evidence="4">
    <location>
        <begin position="266"/>
        <end position="289"/>
    </location>
</feature>
<dbReference type="PANTHER" id="PTHR22904">
    <property type="entry name" value="TPR REPEAT CONTAINING PROTEIN"/>
    <property type="match status" value="1"/>
</dbReference>
<dbReference type="Proteomes" id="UP000644507">
    <property type="component" value="Unassembled WGS sequence"/>
</dbReference>
<feature type="repeat" description="TPR" evidence="3">
    <location>
        <begin position="170"/>
        <end position="203"/>
    </location>
</feature>
<dbReference type="AlphaFoldDB" id="A0A918TRA9"/>
<keyword evidence="4" id="KW-0472">Membrane</keyword>
<evidence type="ECO:0000256" key="2">
    <source>
        <dbReference type="ARBA" id="ARBA00022803"/>
    </source>
</evidence>